<keyword evidence="3" id="KW-1185">Reference proteome</keyword>
<dbReference type="AlphaFoldDB" id="A0A3N4IH67"/>
<dbReference type="Proteomes" id="UP000275078">
    <property type="component" value="Unassembled WGS sequence"/>
</dbReference>
<accession>A0A3N4IH67</accession>
<organism evidence="2 3">
    <name type="scientific">Ascobolus immersus RN42</name>
    <dbReference type="NCBI Taxonomy" id="1160509"/>
    <lineage>
        <taxon>Eukaryota</taxon>
        <taxon>Fungi</taxon>
        <taxon>Dikarya</taxon>
        <taxon>Ascomycota</taxon>
        <taxon>Pezizomycotina</taxon>
        <taxon>Pezizomycetes</taxon>
        <taxon>Pezizales</taxon>
        <taxon>Ascobolaceae</taxon>
        <taxon>Ascobolus</taxon>
    </lineage>
</organism>
<evidence type="ECO:0000313" key="2">
    <source>
        <dbReference type="EMBL" id="RPA83541.1"/>
    </source>
</evidence>
<sequence length="336" mass="38668">MNLQTSSEPPDSDKTAQADDSASASGRDIDTRRIAVVDLATFEPPAYISPSTHKAIIAYLSTIPPQNRALVYYTGTDVLPPLDNAELLFELYLYICYHPVLTEGPTKFYMRKSLPYRYHPALEPVIEEMLLFYVRTLVPYFTLLGSPYALDQYCKHDADHDPRPSFLQLIMDLAGDWDAESAGQTLAQRHAAGLLRAEQVQIIAIALRMTMGQIAMLIDAEMLPCWNEADRLCEMKMVCRSFSHLFWRFLGHESFRSERLELLLLGYLREDEVNWDVVRGLKVADAERRRNPGVSRFRKKSELVRWVMYQGMGDKTTIFNQRRREKFGEWKIDEGS</sequence>
<name>A0A3N4IH67_ASCIM</name>
<evidence type="ECO:0000256" key="1">
    <source>
        <dbReference type="SAM" id="MobiDB-lite"/>
    </source>
</evidence>
<dbReference type="EMBL" id="ML119664">
    <property type="protein sequence ID" value="RPA83541.1"/>
    <property type="molecule type" value="Genomic_DNA"/>
</dbReference>
<protein>
    <submittedName>
        <fullName evidence="2">Uncharacterized protein</fullName>
    </submittedName>
</protein>
<gene>
    <name evidence="2" type="ORF">BJ508DRAFT_304729</name>
</gene>
<proteinExistence type="predicted"/>
<reference evidence="2 3" key="1">
    <citation type="journal article" date="2018" name="Nat. Ecol. Evol.">
        <title>Pezizomycetes genomes reveal the molecular basis of ectomycorrhizal truffle lifestyle.</title>
        <authorList>
            <person name="Murat C."/>
            <person name="Payen T."/>
            <person name="Noel B."/>
            <person name="Kuo A."/>
            <person name="Morin E."/>
            <person name="Chen J."/>
            <person name="Kohler A."/>
            <person name="Krizsan K."/>
            <person name="Balestrini R."/>
            <person name="Da Silva C."/>
            <person name="Montanini B."/>
            <person name="Hainaut M."/>
            <person name="Levati E."/>
            <person name="Barry K.W."/>
            <person name="Belfiori B."/>
            <person name="Cichocki N."/>
            <person name="Clum A."/>
            <person name="Dockter R.B."/>
            <person name="Fauchery L."/>
            <person name="Guy J."/>
            <person name="Iotti M."/>
            <person name="Le Tacon F."/>
            <person name="Lindquist E.A."/>
            <person name="Lipzen A."/>
            <person name="Malagnac F."/>
            <person name="Mello A."/>
            <person name="Molinier V."/>
            <person name="Miyauchi S."/>
            <person name="Poulain J."/>
            <person name="Riccioni C."/>
            <person name="Rubini A."/>
            <person name="Sitrit Y."/>
            <person name="Splivallo R."/>
            <person name="Traeger S."/>
            <person name="Wang M."/>
            <person name="Zifcakova L."/>
            <person name="Wipf D."/>
            <person name="Zambonelli A."/>
            <person name="Paolocci F."/>
            <person name="Nowrousian M."/>
            <person name="Ottonello S."/>
            <person name="Baldrian P."/>
            <person name="Spatafora J.W."/>
            <person name="Henrissat B."/>
            <person name="Nagy L.G."/>
            <person name="Aury J.M."/>
            <person name="Wincker P."/>
            <person name="Grigoriev I.V."/>
            <person name="Bonfante P."/>
            <person name="Martin F.M."/>
        </authorList>
    </citation>
    <scope>NUCLEOTIDE SEQUENCE [LARGE SCALE GENOMIC DNA]</scope>
    <source>
        <strain evidence="2 3">RN42</strain>
    </source>
</reference>
<feature type="region of interest" description="Disordered" evidence="1">
    <location>
        <begin position="1"/>
        <end position="26"/>
    </location>
</feature>
<evidence type="ECO:0000313" key="3">
    <source>
        <dbReference type="Proteomes" id="UP000275078"/>
    </source>
</evidence>